<comment type="caution">
    <text evidence="1">The sequence shown here is derived from an EMBL/GenBank/DDBJ whole genome shotgun (WGS) entry which is preliminary data.</text>
</comment>
<proteinExistence type="predicted"/>
<dbReference type="AlphaFoldDB" id="G4CME1"/>
<dbReference type="EMBL" id="AGAZ01000008">
    <property type="protein sequence ID" value="EGZ51221.1"/>
    <property type="molecule type" value="Genomic_DNA"/>
</dbReference>
<reference evidence="1 2" key="1">
    <citation type="submission" date="2011-06" db="EMBL/GenBank/DDBJ databases">
        <authorList>
            <person name="Muzny D."/>
            <person name="Qin X."/>
            <person name="Deng J."/>
            <person name="Jiang H."/>
            <person name="Liu Y."/>
            <person name="Qu J."/>
            <person name="Song X.-Z."/>
            <person name="Zhang L."/>
            <person name="Thornton R."/>
            <person name="Coyle M."/>
            <person name="Francisco L."/>
            <person name="Jackson L."/>
            <person name="Javaid M."/>
            <person name="Korchina V."/>
            <person name="Kovar C."/>
            <person name="Mata R."/>
            <person name="Mathew T."/>
            <person name="Ngo R."/>
            <person name="Nguyen L."/>
            <person name="Nguyen N."/>
            <person name="Okwuonu G."/>
            <person name="Ongeri F."/>
            <person name="Pham C."/>
            <person name="Simmons D."/>
            <person name="Wilczek-Boney K."/>
            <person name="Hale W."/>
            <person name="Jakkamsetti A."/>
            <person name="Pham P."/>
            <person name="Ruth R."/>
            <person name="San Lucas F."/>
            <person name="Warren J."/>
            <person name="Zhang J."/>
            <person name="Zhao Z."/>
            <person name="Zhou C."/>
            <person name="Zhu D."/>
            <person name="Lee S."/>
            <person name="Bess C."/>
            <person name="Blankenburg K."/>
            <person name="Forbes L."/>
            <person name="Fu Q."/>
            <person name="Gubbala S."/>
            <person name="Hirani K."/>
            <person name="Jayaseelan J.C."/>
            <person name="Lara F."/>
            <person name="Munidasa M."/>
            <person name="Palculict T."/>
            <person name="Patil S."/>
            <person name="Pu L.-L."/>
            <person name="Saada N."/>
            <person name="Tang L."/>
            <person name="Weissenberger G."/>
            <person name="Zhu Y."/>
            <person name="Hemphill L."/>
            <person name="Shang Y."/>
            <person name="Youmans B."/>
            <person name="Ayvaz T."/>
            <person name="Ross M."/>
            <person name="Santibanez J."/>
            <person name="Aqrawi P."/>
            <person name="Gross S."/>
            <person name="Joshi V."/>
            <person name="Fowler G."/>
            <person name="Nazareth L."/>
            <person name="Reid J."/>
            <person name="Worley K."/>
            <person name="Petrosino J."/>
            <person name="Highlander S."/>
            <person name="Gibbs R."/>
        </authorList>
    </citation>
    <scope>NUCLEOTIDE SEQUENCE [LARGE SCALE GENOMIC DNA]</scope>
    <source>
        <strain evidence="1 2">9715</strain>
    </source>
</reference>
<dbReference type="HOGENOM" id="CLU_3313388_0_0_4"/>
<evidence type="ECO:0000313" key="1">
    <source>
        <dbReference type="EMBL" id="EGZ51221.1"/>
    </source>
</evidence>
<sequence>MQTNITNIFRQAFSCFTYGFIGKIAVKNKTVFISLKEHS</sequence>
<dbReference type="Proteomes" id="UP000005336">
    <property type="component" value="Unassembled WGS sequence"/>
</dbReference>
<dbReference type="PATRIC" id="fig|1030841.3.peg.258"/>
<evidence type="ECO:0000313" key="2">
    <source>
        <dbReference type="Proteomes" id="UP000005336"/>
    </source>
</evidence>
<protein>
    <submittedName>
        <fullName evidence="1">ATPase</fullName>
    </submittedName>
</protein>
<keyword evidence="2" id="KW-1185">Reference proteome</keyword>
<accession>G4CME1</accession>
<organism evidence="1 2">
    <name type="scientific">Neisseria wadsworthii 9715</name>
    <dbReference type="NCBI Taxonomy" id="1030841"/>
    <lineage>
        <taxon>Bacteria</taxon>
        <taxon>Pseudomonadati</taxon>
        <taxon>Pseudomonadota</taxon>
        <taxon>Betaproteobacteria</taxon>
        <taxon>Neisseriales</taxon>
        <taxon>Neisseriaceae</taxon>
        <taxon>Neisseria</taxon>
    </lineage>
</organism>
<name>G4CME1_9NEIS</name>
<gene>
    <name evidence="1" type="ORF">HMPREF9370_0250</name>
</gene>